<name>A0A8B6EAT7_MYTGA</name>
<gene>
    <name evidence="11" type="ORF">MGAL_10B047247</name>
</gene>
<evidence type="ECO:0000256" key="7">
    <source>
        <dbReference type="ARBA" id="ARBA00047899"/>
    </source>
</evidence>
<dbReference type="InterPro" id="IPR027417">
    <property type="entry name" value="P-loop_NTPase"/>
</dbReference>
<dbReference type="AlphaFoldDB" id="A0A8B6EAT7"/>
<dbReference type="InterPro" id="IPR039788">
    <property type="entry name" value="NOL4/NOL4L"/>
</dbReference>
<sequence length="821" mass="96003">MDQESIDIYLNALESGSERRKDINLIIVGKKGVGKTSLVRRMFGEELKGVKKTNGIDIHRRRCQINLSDMEWKKVTDTTLVREKSINNRIMQVMIKTLNHEKEKTKRNNPKNKAETSISGTTETDENEETTEISLLKHERELSSIIKSDIDLQDDDNYAMLTVWDFAGDIEYYNTHQTFLNPDAIYLVVASLHDIDDTDSYGTFNFWMDTIHCYGNVADKNEGLLQSDGTDHLLDPPVIAIGTHKDKFQDENQCRELLASYTDTIFKDSKLHLRSTHLLSNTNDKEQAFRKLRNEIFTTASNSQNWNREYPVKFLQLEKAINSELKQIIPFDRVKELGANISIPITDNKELRLFLRFQHEVGNLIYYEDIPSYIILDPQWLVNAFKCIVTAKQFQLKLPHLQWEELKQTGKMDKKLLDAILQKQSDDMPIHKEHILEVIEKFDIIIYPSLLTDCGNVQKETCFYVPCLIQTSKIEDIDKLFNVPDSCKSTCLCFIFRFLPPHLISNLFVSCLRAYPLAAVRGQKGIFKDSCVFNISKSGCAKFVLAKSNHMIELQVWQWSKANLKRNQDVLQFVEMEINRIVNTRYKLKTVSFEKKWKCETTSYSFDKGFHEFDEMHDGEFYFCEEHATIHRYEDHWSGEKTKEPEELNNEQRNFTRLSMVVLDILRTVLYDQLDLDKNLGQLLFPCDQYDITSLYQEHRKLNKHIPSKRRWGGGRTVDDIPPNEACIGDDIERIRLIRNEMQHSTVFALDATRYQSLIAIIEKMLSRFDQRNNLTEDPYVNRLQDIRKMELKTRNHEDIMGLIKKGLKRKFDEFVDTLDI</sequence>
<organism evidence="11 12">
    <name type="scientific">Mytilus galloprovincialis</name>
    <name type="common">Mediterranean mussel</name>
    <dbReference type="NCBI Taxonomy" id="29158"/>
    <lineage>
        <taxon>Eukaryota</taxon>
        <taxon>Metazoa</taxon>
        <taxon>Spiralia</taxon>
        <taxon>Lophotrochozoa</taxon>
        <taxon>Mollusca</taxon>
        <taxon>Bivalvia</taxon>
        <taxon>Autobranchia</taxon>
        <taxon>Pteriomorphia</taxon>
        <taxon>Mytilida</taxon>
        <taxon>Mytiloidea</taxon>
        <taxon>Mytilidae</taxon>
        <taxon>Mytilinae</taxon>
        <taxon>Mytilus</taxon>
    </lineage>
</organism>
<evidence type="ECO:0000256" key="5">
    <source>
        <dbReference type="ARBA" id="ARBA00022777"/>
    </source>
</evidence>
<dbReference type="PANTHER" id="PTHR12449:SF18">
    <property type="entry name" value="DEATH DOMAIN-CONTAINING PROTEIN"/>
    <property type="match status" value="1"/>
</dbReference>
<evidence type="ECO:0000256" key="4">
    <source>
        <dbReference type="ARBA" id="ARBA00022741"/>
    </source>
</evidence>
<keyword evidence="4" id="KW-0547">Nucleotide-binding</keyword>
<dbReference type="EC" id="2.7.11.1" evidence="1"/>
<dbReference type="InterPro" id="IPR032171">
    <property type="entry name" value="COR-A"/>
</dbReference>
<evidence type="ECO:0000313" key="12">
    <source>
        <dbReference type="Proteomes" id="UP000596742"/>
    </source>
</evidence>
<evidence type="ECO:0000256" key="2">
    <source>
        <dbReference type="ARBA" id="ARBA00022679"/>
    </source>
</evidence>
<keyword evidence="5" id="KW-0418">Kinase</keyword>
<feature type="region of interest" description="Disordered" evidence="9">
    <location>
        <begin position="99"/>
        <end position="130"/>
    </location>
</feature>
<accession>A0A8B6EAT7</accession>
<comment type="catalytic activity">
    <reaction evidence="7">
        <text>L-threonyl-[protein] + ATP = O-phospho-L-threonyl-[protein] + ADP + H(+)</text>
        <dbReference type="Rhea" id="RHEA:46608"/>
        <dbReference type="Rhea" id="RHEA-COMP:11060"/>
        <dbReference type="Rhea" id="RHEA-COMP:11605"/>
        <dbReference type="ChEBI" id="CHEBI:15378"/>
        <dbReference type="ChEBI" id="CHEBI:30013"/>
        <dbReference type="ChEBI" id="CHEBI:30616"/>
        <dbReference type="ChEBI" id="CHEBI:61977"/>
        <dbReference type="ChEBI" id="CHEBI:456216"/>
        <dbReference type="EC" id="2.7.11.1"/>
    </reaction>
</comment>
<dbReference type="PANTHER" id="PTHR12449">
    <property type="entry name" value="DEATH DOMAIN-CONTAINING PROTEIN"/>
    <property type="match status" value="1"/>
</dbReference>
<keyword evidence="3" id="KW-0677">Repeat</keyword>
<keyword evidence="12" id="KW-1185">Reference proteome</keyword>
<proteinExistence type="predicted"/>
<dbReference type="SUPFAM" id="SSF52540">
    <property type="entry name" value="P-loop containing nucleoside triphosphate hydrolases"/>
    <property type="match status" value="1"/>
</dbReference>
<dbReference type="Gene3D" id="3.40.50.300">
    <property type="entry name" value="P-loop containing nucleotide triphosphate hydrolases"/>
    <property type="match status" value="1"/>
</dbReference>
<evidence type="ECO:0000256" key="8">
    <source>
        <dbReference type="ARBA" id="ARBA00048679"/>
    </source>
</evidence>
<keyword evidence="6" id="KW-0067">ATP-binding</keyword>
<dbReference type="GO" id="GO:0005524">
    <property type="term" value="F:ATP binding"/>
    <property type="evidence" value="ECO:0007669"/>
    <property type="project" value="UniProtKB-KW"/>
</dbReference>
<dbReference type="Gene3D" id="1.10.10.10">
    <property type="entry name" value="Winged helix-like DNA-binding domain superfamily/Winged helix DNA-binding domain"/>
    <property type="match status" value="1"/>
</dbReference>
<feature type="domain" description="Roc" evidence="10">
    <location>
        <begin position="16"/>
        <end position="303"/>
    </location>
</feature>
<dbReference type="Gene3D" id="3.30.70.1390">
    <property type="entry name" value="ROC domain from the Parkinson's disease-associated leucine-rich repeat kinase 2"/>
    <property type="match status" value="1"/>
</dbReference>
<evidence type="ECO:0000313" key="11">
    <source>
        <dbReference type="EMBL" id="VDI31686.1"/>
    </source>
</evidence>
<evidence type="ECO:0000256" key="6">
    <source>
        <dbReference type="ARBA" id="ARBA00022840"/>
    </source>
</evidence>
<comment type="catalytic activity">
    <reaction evidence="8">
        <text>L-seryl-[protein] + ATP = O-phospho-L-seryl-[protein] + ADP + H(+)</text>
        <dbReference type="Rhea" id="RHEA:17989"/>
        <dbReference type="Rhea" id="RHEA-COMP:9863"/>
        <dbReference type="Rhea" id="RHEA-COMP:11604"/>
        <dbReference type="ChEBI" id="CHEBI:15378"/>
        <dbReference type="ChEBI" id="CHEBI:29999"/>
        <dbReference type="ChEBI" id="CHEBI:30616"/>
        <dbReference type="ChEBI" id="CHEBI:83421"/>
        <dbReference type="ChEBI" id="CHEBI:456216"/>
        <dbReference type="EC" id="2.7.11.1"/>
    </reaction>
</comment>
<dbReference type="Pfam" id="PF16095">
    <property type="entry name" value="COR-A"/>
    <property type="match status" value="1"/>
</dbReference>
<comment type="caution">
    <text evidence="11">The sequence shown here is derived from an EMBL/GenBank/DDBJ whole genome shotgun (WGS) entry which is preliminary data.</text>
</comment>
<dbReference type="Proteomes" id="UP000596742">
    <property type="component" value="Unassembled WGS sequence"/>
</dbReference>
<dbReference type="InterPro" id="IPR020859">
    <property type="entry name" value="ROC"/>
</dbReference>
<keyword evidence="2" id="KW-0808">Transferase</keyword>
<evidence type="ECO:0000256" key="3">
    <source>
        <dbReference type="ARBA" id="ARBA00022737"/>
    </source>
</evidence>
<evidence type="ECO:0000259" key="10">
    <source>
        <dbReference type="PROSITE" id="PS51424"/>
    </source>
</evidence>
<dbReference type="InterPro" id="IPR036388">
    <property type="entry name" value="WH-like_DNA-bd_sf"/>
</dbReference>
<protein>
    <recommendedName>
        <fullName evidence="1">non-specific serine/threonine protein kinase</fullName>
        <ecNumber evidence="1">2.7.11.1</ecNumber>
    </recommendedName>
</protein>
<dbReference type="GO" id="GO:0016301">
    <property type="term" value="F:kinase activity"/>
    <property type="evidence" value="ECO:0007669"/>
    <property type="project" value="UniProtKB-KW"/>
</dbReference>
<dbReference type="PROSITE" id="PS51424">
    <property type="entry name" value="ROC"/>
    <property type="match status" value="1"/>
</dbReference>
<dbReference type="Pfam" id="PF08477">
    <property type="entry name" value="Roc"/>
    <property type="match status" value="1"/>
</dbReference>
<reference evidence="11" key="1">
    <citation type="submission" date="2018-11" db="EMBL/GenBank/DDBJ databases">
        <authorList>
            <person name="Alioto T."/>
            <person name="Alioto T."/>
        </authorList>
    </citation>
    <scope>NUCLEOTIDE SEQUENCE</scope>
</reference>
<dbReference type="EMBL" id="UYJE01004815">
    <property type="protein sequence ID" value="VDI31686.1"/>
    <property type="molecule type" value="Genomic_DNA"/>
</dbReference>
<dbReference type="OrthoDB" id="6116593at2759"/>
<evidence type="ECO:0000256" key="1">
    <source>
        <dbReference type="ARBA" id="ARBA00012513"/>
    </source>
</evidence>
<evidence type="ECO:0000256" key="9">
    <source>
        <dbReference type="SAM" id="MobiDB-lite"/>
    </source>
</evidence>